<proteinExistence type="predicted"/>
<dbReference type="EMBL" id="LWBP01000210">
    <property type="protein sequence ID" value="OQP53545.1"/>
    <property type="molecule type" value="Genomic_DNA"/>
</dbReference>
<reference evidence="2" key="1">
    <citation type="submission" date="2016-04" db="EMBL/GenBank/DDBJ databases">
        <authorList>
            <person name="Chen L."/>
            <person name="Zhuang W."/>
            <person name="Wang G."/>
        </authorList>
    </citation>
    <scope>NUCLEOTIDE SEQUENCE [LARGE SCALE GENOMIC DNA]</scope>
    <source>
        <strain evidence="2">208</strain>
    </source>
</reference>
<evidence type="ECO:0000313" key="2">
    <source>
        <dbReference type="Proteomes" id="UP000192276"/>
    </source>
</evidence>
<gene>
    <name evidence="1" type="ORF">A4R26_06080</name>
</gene>
<protein>
    <submittedName>
        <fullName evidence="1">Uncharacterized protein</fullName>
    </submittedName>
</protein>
<accession>A0A1V9F5I1</accession>
<evidence type="ECO:0000313" key="1">
    <source>
        <dbReference type="EMBL" id="OQP53545.1"/>
    </source>
</evidence>
<name>A0A1V9F5I1_9BACT</name>
<keyword evidence="2" id="KW-1185">Reference proteome</keyword>
<dbReference type="Proteomes" id="UP000192276">
    <property type="component" value="Unassembled WGS sequence"/>
</dbReference>
<sequence>MIVIKKYFLQFIVYLLFGLLAMADPGLRTQWHAGYNTLFANTPGGHNFVSGDDEQVNCTYDTRKKQSFLRLRFRAETLFRNSYNDIGKPVSTIDPAKLPVSYARKCAHLPPFYYLFLFRLTPF</sequence>
<comment type="caution">
    <text evidence="1">The sequence shown here is derived from an EMBL/GenBank/DDBJ whole genome shotgun (WGS) entry which is preliminary data.</text>
</comment>
<organism evidence="1 2">
    <name type="scientific">Niastella populi</name>
    <dbReference type="NCBI Taxonomy" id="550983"/>
    <lineage>
        <taxon>Bacteria</taxon>
        <taxon>Pseudomonadati</taxon>
        <taxon>Bacteroidota</taxon>
        <taxon>Chitinophagia</taxon>
        <taxon>Chitinophagales</taxon>
        <taxon>Chitinophagaceae</taxon>
        <taxon>Niastella</taxon>
    </lineage>
</organism>
<dbReference type="AlphaFoldDB" id="A0A1V9F5I1"/>